<organism evidence="9 10">
    <name type="scientific">Salmo trutta</name>
    <name type="common">Brown trout</name>
    <dbReference type="NCBI Taxonomy" id="8032"/>
    <lineage>
        <taxon>Eukaryota</taxon>
        <taxon>Metazoa</taxon>
        <taxon>Chordata</taxon>
        <taxon>Craniata</taxon>
        <taxon>Vertebrata</taxon>
        <taxon>Euteleostomi</taxon>
        <taxon>Actinopterygii</taxon>
        <taxon>Neopterygii</taxon>
        <taxon>Teleostei</taxon>
        <taxon>Protacanthopterygii</taxon>
        <taxon>Salmoniformes</taxon>
        <taxon>Salmonidae</taxon>
        <taxon>Salmoninae</taxon>
        <taxon>Salmo</taxon>
    </lineage>
</organism>
<dbReference type="CDD" id="cd02854">
    <property type="entry name" value="E_set_GBE_euk_N"/>
    <property type="match status" value="1"/>
</dbReference>
<proteinExistence type="inferred from homology"/>
<dbReference type="GO" id="GO:0043169">
    <property type="term" value="F:cation binding"/>
    <property type="evidence" value="ECO:0007669"/>
    <property type="project" value="InterPro"/>
</dbReference>
<dbReference type="EC" id="2.4.1.18" evidence="3"/>
<feature type="compositionally biased region" description="Polar residues" evidence="5">
    <location>
        <begin position="481"/>
        <end position="492"/>
    </location>
</feature>
<dbReference type="GO" id="GO:0003844">
    <property type="term" value="F:1,4-alpha-glucan branching enzyme activity"/>
    <property type="evidence" value="ECO:0007669"/>
    <property type="project" value="UniProtKB-EC"/>
</dbReference>
<evidence type="ECO:0000259" key="8">
    <source>
        <dbReference type="Pfam" id="PF02922"/>
    </source>
</evidence>
<sequence length="492" mass="56947">INIASYLLYGLFEKRLLLLEEAEGGFDQFTRSYRTFGVNRMADNTLVLREWAPAAEALFLTGDFNGWDNFSHPYKKKEFGKWELCLPPKHDKSPAIEHNTKLKVVVHTKKGERLYRISPWAKYAIQSEKQVIYDWVHWDPPQPYLHIHPRPKKPQSLRIYESHVGIASPDPEVASYTNFTINVLPRIKDLGYNCIQLMAVMDSEFVTTADRYGTPEELKQLIDTAHSLDIVVLLDVVHSHASQNTEDGLNCFDGSDSCFFHSPPRGEHVLWGSRLFNYSRDGARFPPDMMLGIQAKEFNLGFIRPENLVSHSGCHVPFTEEWLLSVHYRKGLIGNEFGHPEWLDFPRKGNDESYHYARRQYNLLETDHLRYRQLYNFDRDMNRTEDKYGWLAAPPAFVSAKHEGDKVIVFERGNVLFLFNFHPTRSQTNYRVAVASPGKYTIKLDSDEVEYGGHGRLDHNTEFFTEPQSFNERDNSMLVGDTSQRDNSMLSV</sequence>
<dbReference type="Gene3D" id="2.60.40.1180">
    <property type="entry name" value="Golgi alpha-mannosidase II"/>
    <property type="match status" value="1"/>
</dbReference>
<dbReference type="AlphaFoldDB" id="A0A673YN59"/>
<evidence type="ECO:0000313" key="9">
    <source>
        <dbReference type="Ensembl" id="ENSSTUP00000035675.1"/>
    </source>
</evidence>
<keyword evidence="4" id="KW-0808">Transferase</keyword>
<dbReference type="InterPro" id="IPR013780">
    <property type="entry name" value="Glyco_hydro_b"/>
</dbReference>
<dbReference type="GO" id="GO:0007399">
    <property type="term" value="P:nervous system development"/>
    <property type="evidence" value="ECO:0007669"/>
    <property type="project" value="UniProtKB-ARBA"/>
</dbReference>
<dbReference type="Proteomes" id="UP000472277">
    <property type="component" value="Chromosome 26"/>
</dbReference>
<dbReference type="Pfam" id="PF02806">
    <property type="entry name" value="Alpha-amylase_C"/>
    <property type="match status" value="1"/>
</dbReference>
<dbReference type="GO" id="GO:0004553">
    <property type="term" value="F:hydrolase activity, hydrolyzing O-glycosyl compounds"/>
    <property type="evidence" value="ECO:0007669"/>
    <property type="project" value="InterPro"/>
</dbReference>
<dbReference type="Pfam" id="PF02922">
    <property type="entry name" value="CBM_48"/>
    <property type="match status" value="1"/>
</dbReference>
<gene>
    <name evidence="9" type="primary">LOC115163810</name>
</gene>
<comment type="similarity">
    <text evidence="2">Belongs to the glycosyl hydrolase 13 family. GlgB subfamily.</text>
</comment>
<evidence type="ECO:0000256" key="3">
    <source>
        <dbReference type="ARBA" id="ARBA00012541"/>
    </source>
</evidence>
<dbReference type="GeneTree" id="ENSGT00390000017040"/>
<evidence type="ECO:0000256" key="2">
    <source>
        <dbReference type="ARBA" id="ARBA00009000"/>
    </source>
</evidence>
<name>A0A673YN59_SALTR</name>
<dbReference type="InterPro" id="IPR004193">
    <property type="entry name" value="Glyco_hydro_13_N"/>
</dbReference>
<evidence type="ECO:0000313" key="10">
    <source>
        <dbReference type="Proteomes" id="UP000472277"/>
    </source>
</evidence>
<evidence type="ECO:0000259" key="6">
    <source>
        <dbReference type="Pfam" id="PF00128"/>
    </source>
</evidence>
<dbReference type="Gene3D" id="2.60.40.10">
    <property type="entry name" value="Immunoglobulins"/>
    <property type="match status" value="1"/>
</dbReference>
<dbReference type="Gene3D" id="3.20.20.80">
    <property type="entry name" value="Glycosidases"/>
    <property type="match status" value="2"/>
</dbReference>
<dbReference type="Pfam" id="PF00128">
    <property type="entry name" value="Alpha-amylase"/>
    <property type="match status" value="1"/>
</dbReference>
<feature type="domain" description="Glycosyl hydrolase family 13 catalytic" evidence="6">
    <location>
        <begin position="203"/>
        <end position="246"/>
    </location>
</feature>
<evidence type="ECO:0000256" key="4">
    <source>
        <dbReference type="ARBA" id="ARBA00022679"/>
    </source>
</evidence>
<dbReference type="FunFam" id="2.60.40.10:FF:001874">
    <property type="entry name" value="1,4-alpha-glucan-branching enzyme"/>
    <property type="match status" value="1"/>
</dbReference>
<dbReference type="InterPro" id="IPR014756">
    <property type="entry name" value="Ig_E-set"/>
</dbReference>
<dbReference type="PANTHER" id="PTHR43651">
    <property type="entry name" value="1,4-ALPHA-GLUCAN-BRANCHING ENZYME"/>
    <property type="match status" value="1"/>
</dbReference>
<comment type="catalytic activity">
    <reaction evidence="1">
        <text>Transfers a segment of a (1-&gt;4)-alpha-D-glucan chain to a primary hydroxy group in a similar glucan chain.</text>
        <dbReference type="EC" id="2.4.1.18"/>
    </reaction>
</comment>
<dbReference type="GO" id="GO:0005737">
    <property type="term" value="C:cytoplasm"/>
    <property type="evidence" value="ECO:0007669"/>
    <property type="project" value="TreeGrafter"/>
</dbReference>
<reference evidence="9" key="1">
    <citation type="submission" date="2025-08" db="UniProtKB">
        <authorList>
            <consortium name="Ensembl"/>
        </authorList>
    </citation>
    <scope>IDENTIFICATION</scope>
</reference>
<dbReference type="SUPFAM" id="SSF81296">
    <property type="entry name" value="E set domains"/>
    <property type="match status" value="1"/>
</dbReference>
<dbReference type="InterPro" id="IPR006047">
    <property type="entry name" value="GH13_cat_dom"/>
</dbReference>
<feature type="domain" description="Alpha-amylase/branching enzyme C-terminal all beta" evidence="7">
    <location>
        <begin position="398"/>
        <end position="477"/>
    </location>
</feature>
<reference evidence="9" key="2">
    <citation type="submission" date="2025-09" db="UniProtKB">
        <authorList>
            <consortium name="Ensembl"/>
        </authorList>
    </citation>
    <scope>IDENTIFICATION</scope>
</reference>
<protein>
    <recommendedName>
        <fullName evidence="3">1,4-alpha-glucan branching enzyme</fullName>
        <ecNumber evidence="3">2.4.1.18</ecNumber>
    </recommendedName>
</protein>
<dbReference type="Ensembl" id="ENSSTUT00000037290.1">
    <property type="protein sequence ID" value="ENSSTUP00000035675.1"/>
    <property type="gene ID" value="ENSSTUG00000015190.1"/>
</dbReference>
<accession>A0A673YN59</accession>
<evidence type="ECO:0000259" key="7">
    <source>
        <dbReference type="Pfam" id="PF02806"/>
    </source>
</evidence>
<dbReference type="InterPro" id="IPR017853">
    <property type="entry name" value="GH"/>
</dbReference>
<feature type="region of interest" description="Disordered" evidence="5">
    <location>
        <begin position="473"/>
        <end position="492"/>
    </location>
</feature>
<dbReference type="PANTHER" id="PTHR43651:SF3">
    <property type="entry name" value="1,4-ALPHA-GLUCAN-BRANCHING ENZYME"/>
    <property type="match status" value="1"/>
</dbReference>
<evidence type="ECO:0000256" key="5">
    <source>
        <dbReference type="SAM" id="MobiDB-lite"/>
    </source>
</evidence>
<dbReference type="InterPro" id="IPR006048">
    <property type="entry name" value="A-amylase/branching_C"/>
</dbReference>
<dbReference type="GO" id="GO:0005978">
    <property type="term" value="P:glycogen biosynthetic process"/>
    <property type="evidence" value="ECO:0007669"/>
    <property type="project" value="TreeGrafter"/>
</dbReference>
<dbReference type="SUPFAM" id="SSF51445">
    <property type="entry name" value="(Trans)glycosidases"/>
    <property type="match status" value="1"/>
</dbReference>
<dbReference type="InterPro" id="IPR013783">
    <property type="entry name" value="Ig-like_fold"/>
</dbReference>
<dbReference type="SUPFAM" id="SSF51011">
    <property type="entry name" value="Glycosyl hydrolase domain"/>
    <property type="match status" value="1"/>
</dbReference>
<evidence type="ECO:0000256" key="1">
    <source>
        <dbReference type="ARBA" id="ARBA00000826"/>
    </source>
</evidence>
<feature type="domain" description="Glycoside hydrolase family 13 N-terminal" evidence="8">
    <location>
        <begin position="36"/>
        <end position="121"/>
    </location>
</feature>
<dbReference type="FunFam" id="2.60.40.1180:FF:000003">
    <property type="entry name" value="1,4-alpha-glucan-branching enzyme, chloroplastic/amyloplastic"/>
    <property type="match status" value="1"/>
</dbReference>
<keyword evidence="10" id="KW-1185">Reference proteome</keyword>